<dbReference type="OMA" id="QIAPSTW"/>
<evidence type="ECO:0000313" key="2">
    <source>
        <dbReference type="Proteomes" id="UP000030687"/>
    </source>
</evidence>
<evidence type="ECO:0000313" key="1">
    <source>
        <dbReference type="EMBL" id="ESR42813.1"/>
    </source>
</evidence>
<dbReference type="InParanoid" id="V4S5T5"/>
<reference evidence="1 2" key="1">
    <citation type="submission" date="2013-10" db="EMBL/GenBank/DDBJ databases">
        <authorList>
            <consortium name="International Citrus Genome Consortium"/>
            <person name="Jenkins J."/>
            <person name="Schmutz J."/>
            <person name="Prochnik S."/>
            <person name="Rokhsar D."/>
            <person name="Gmitter F."/>
            <person name="Ollitrault P."/>
            <person name="Machado M."/>
            <person name="Talon M."/>
            <person name="Wincker P."/>
            <person name="Jaillon O."/>
            <person name="Morgante M."/>
        </authorList>
    </citation>
    <scope>NUCLEOTIDE SEQUENCE</scope>
    <source>
        <strain evidence="2">cv. Clemenules</strain>
    </source>
</reference>
<dbReference type="AlphaFoldDB" id="V4S5T5"/>
<dbReference type="EMBL" id="KI536861">
    <property type="protein sequence ID" value="ESR42813.1"/>
    <property type="molecule type" value="Genomic_DNA"/>
</dbReference>
<dbReference type="eggNOG" id="ENOG502SDM5">
    <property type="taxonomic scope" value="Eukaryota"/>
</dbReference>
<dbReference type="Proteomes" id="UP000030687">
    <property type="component" value="Unassembled WGS sequence"/>
</dbReference>
<proteinExistence type="predicted"/>
<keyword evidence="2" id="KW-1185">Reference proteome</keyword>
<gene>
    <name evidence="1" type="ORF">CICLE_v10013570mg</name>
</gene>
<dbReference type="Gramene" id="ESR42813">
    <property type="protein sequence ID" value="ESR42813"/>
    <property type="gene ID" value="CICLE_v10013570mg"/>
</dbReference>
<dbReference type="OrthoDB" id="8062037at2759"/>
<sequence length="94" mass="11394">MRQAEQQRQQSWKISVHAEFKNFNFRLKATKISPTWKFYRFSIFLKLHNFLLQLRSDSETPPFLTRQRTTLKSRLLAAVHKLRPRRSKNHPVTE</sequence>
<protein>
    <submittedName>
        <fullName evidence="1">Uncharacterized protein</fullName>
    </submittedName>
</protein>
<organism evidence="1 2">
    <name type="scientific">Citrus clementina</name>
    <name type="common">Clementine</name>
    <name type="synonym">Citrus deliciosa x Citrus sinensis</name>
    <dbReference type="NCBI Taxonomy" id="85681"/>
    <lineage>
        <taxon>Eukaryota</taxon>
        <taxon>Viridiplantae</taxon>
        <taxon>Streptophyta</taxon>
        <taxon>Embryophyta</taxon>
        <taxon>Tracheophyta</taxon>
        <taxon>Spermatophyta</taxon>
        <taxon>Magnoliopsida</taxon>
        <taxon>eudicotyledons</taxon>
        <taxon>Gunneridae</taxon>
        <taxon>Pentapetalae</taxon>
        <taxon>rosids</taxon>
        <taxon>malvids</taxon>
        <taxon>Sapindales</taxon>
        <taxon>Rutaceae</taxon>
        <taxon>Aurantioideae</taxon>
        <taxon>Citrus</taxon>
    </lineage>
</organism>
<dbReference type="KEGG" id="cic:CICLE_v10013570mg"/>
<feature type="non-terminal residue" evidence="1">
    <location>
        <position position="94"/>
    </location>
</feature>
<name>V4S5T5_CITCL</name>
<accession>V4S5T5</accession>